<dbReference type="EMBL" id="CACTIH010009107">
    <property type="protein sequence ID" value="CAA3024378.1"/>
    <property type="molecule type" value="Genomic_DNA"/>
</dbReference>
<proteinExistence type="predicted"/>
<keyword evidence="1" id="KW-0378">Hydrolase</keyword>
<dbReference type="PANTHER" id="PTHR35320:SF1">
    <property type="entry name" value="ATP-DEPENDENT CLP PROTEASE ATP-BINDING SUBUNIT"/>
    <property type="match status" value="1"/>
</dbReference>
<keyword evidence="1" id="KW-0645">Protease</keyword>
<keyword evidence="1" id="KW-0067">ATP-binding</keyword>
<evidence type="ECO:0000313" key="1">
    <source>
        <dbReference type="EMBL" id="CAA3024378.1"/>
    </source>
</evidence>
<dbReference type="Proteomes" id="UP000594638">
    <property type="component" value="Unassembled WGS sequence"/>
</dbReference>
<reference evidence="1 2" key="1">
    <citation type="submission" date="2019-12" db="EMBL/GenBank/DDBJ databases">
        <authorList>
            <person name="Alioto T."/>
            <person name="Alioto T."/>
            <person name="Gomez Garrido J."/>
        </authorList>
    </citation>
    <scope>NUCLEOTIDE SEQUENCE [LARGE SCALE GENOMIC DNA]</scope>
</reference>
<dbReference type="OrthoDB" id="2019561at2759"/>
<dbReference type="AlphaFoldDB" id="A0A8S0UUF4"/>
<dbReference type="GO" id="GO:0005524">
    <property type="term" value="F:ATP binding"/>
    <property type="evidence" value="ECO:0007669"/>
    <property type="project" value="UniProtKB-KW"/>
</dbReference>
<name>A0A8S0UUF4_OLEEU</name>
<keyword evidence="1" id="KW-0547">Nucleotide-binding</keyword>
<protein>
    <submittedName>
        <fullName evidence="1">ATP-dependent Clp protease ATP-binding subunit clpX</fullName>
    </submittedName>
</protein>
<gene>
    <name evidence="1" type="ORF">OLEA9_A051547</name>
</gene>
<dbReference type="GO" id="GO:0006508">
    <property type="term" value="P:proteolysis"/>
    <property type="evidence" value="ECO:0007669"/>
    <property type="project" value="UniProtKB-KW"/>
</dbReference>
<evidence type="ECO:0000313" key="2">
    <source>
        <dbReference type="Proteomes" id="UP000594638"/>
    </source>
</evidence>
<sequence length="291" mass="32239">MIRFSFMDTIRGGHTIHGAHKTLHFHFLAMNSSKIFSQTHFLSSKLMGYQIQCLNPQLSCRIPNIQPNLRTRRISLFSSYKNVNAEKKQQPSSTSTLTEAKVTESDTYSVKFETLGGCKLGISRYPDFEYDAAGGTGTGTGTKTMNDAISVEFDIKTLYIPPLSTATTKFLGMRLPPFLRIDIVPELFQGSINQESGQVDLKFKAKFWFSIGSIYKAPPLTVQTVLTSEESNGKIKRGRGEKLNKEGRCSLVGVATVEPINDFFMDSFLSLPTECLANLNATISFSSATLV</sequence>
<comment type="caution">
    <text evidence="1">The sequence shown here is derived from an EMBL/GenBank/DDBJ whole genome shotgun (WGS) entry which is preliminary data.</text>
</comment>
<dbReference type="PANTHER" id="PTHR35320">
    <property type="entry name" value="ATP-DEPENDENT CLP PROTEASE ATP-BINDING SUBUNIT"/>
    <property type="match status" value="1"/>
</dbReference>
<accession>A0A8S0UUF4</accession>
<dbReference type="Gramene" id="OE9A051547T1">
    <property type="protein sequence ID" value="OE9A051547C1"/>
    <property type="gene ID" value="OE9A051547"/>
</dbReference>
<dbReference type="GO" id="GO:0008233">
    <property type="term" value="F:peptidase activity"/>
    <property type="evidence" value="ECO:0007669"/>
    <property type="project" value="UniProtKB-KW"/>
</dbReference>
<organism evidence="1 2">
    <name type="scientific">Olea europaea subsp. europaea</name>
    <dbReference type="NCBI Taxonomy" id="158383"/>
    <lineage>
        <taxon>Eukaryota</taxon>
        <taxon>Viridiplantae</taxon>
        <taxon>Streptophyta</taxon>
        <taxon>Embryophyta</taxon>
        <taxon>Tracheophyta</taxon>
        <taxon>Spermatophyta</taxon>
        <taxon>Magnoliopsida</taxon>
        <taxon>eudicotyledons</taxon>
        <taxon>Gunneridae</taxon>
        <taxon>Pentapetalae</taxon>
        <taxon>asterids</taxon>
        <taxon>lamiids</taxon>
        <taxon>Lamiales</taxon>
        <taxon>Oleaceae</taxon>
        <taxon>Oleeae</taxon>
        <taxon>Olea</taxon>
    </lineage>
</organism>
<keyword evidence="2" id="KW-1185">Reference proteome</keyword>